<dbReference type="SMART" id="SM00225">
    <property type="entry name" value="BTB"/>
    <property type="match status" value="1"/>
</dbReference>
<gene>
    <name evidence="2" type="ORF">FCALED_LOCUS532</name>
</gene>
<keyword evidence="3" id="KW-1185">Reference proteome</keyword>
<feature type="domain" description="BTB" evidence="1">
    <location>
        <begin position="24"/>
        <end position="100"/>
    </location>
</feature>
<dbReference type="SUPFAM" id="SSF54695">
    <property type="entry name" value="POZ domain"/>
    <property type="match status" value="1"/>
</dbReference>
<organism evidence="2 3">
    <name type="scientific">Funneliformis caledonium</name>
    <dbReference type="NCBI Taxonomy" id="1117310"/>
    <lineage>
        <taxon>Eukaryota</taxon>
        <taxon>Fungi</taxon>
        <taxon>Fungi incertae sedis</taxon>
        <taxon>Mucoromycota</taxon>
        <taxon>Glomeromycotina</taxon>
        <taxon>Glomeromycetes</taxon>
        <taxon>Glomerales</taxon>
        <taxon>Glomeraceae</taxon>
        <taxon>Funneliformis</taxon>
    </lineage>
</organism>
<dbReference type="PROSITE" id="PS50097">
    <property type="entry name" value="BTB"/>
    <property type="match status" value="1"/>
</dbReference>
<reference evidence="2" key="1">
    <citation type="submission" date="2021-06" db="EMBL/GenBank/DDBJ databases">
        <authorList>
            <person name="Kallberg Y."/>
            <person name="Tangrot J."/>
            <person name="Rosling A."/>
        </authorList>
    </citation>
    <scope>NUCLEOTIDE SEQUENCE</scope>
    <source>
        <strain evidence="2">UK204</strain>
    </source>
</reference>
<evidence type="ECO:0000313" key="3">
    <source>
        <dbReference type="Proteomes" id="UP000789570"/>
    </source>
</evidence>
<dbReference type="EMBL" id="CAJVPQ010000052">
    <property type="protein sequence ID" value="CAG8441002.1"/>
    <property type="molecule type" value="Genomic_DNA"/>
</dbReference>
<dbReference type="OrthoDB" id="2335663at2759"/>
<dbReference type="Gene3D" id="3.30.710.10">
    <property type="entry name" value="Potassium Channel Kv1.1, Chain A"/>
    <property type="match status" value="1"/>
</dbReference>
<dbReference type="PANTHER" id="PTHR45774">
    <property type="entry name" value="BTB/POZ DOMAIN-CONTAINING"/>
    <property type="match status" value="1"/>
</dbReference>
<name>A0A9N8YQN2_9GLOM</name>
<dbReference type="InterPro" id="IPR011333">
    <property type="entry name" value="SKP1/BTB/POZ_sf"/>
</dbReference>
<evidence type="ECO:0000259" key="1">
    <source>
        <dbReference type="PROSITE" id="PS50097"/>
    </source>
</evidence>
<comment type="caution">
    <text evidence="2">The sequence shown here is derived from an EMBL/GenBank/DDBJ whole genome shotgun (WGS) entry which is preliminary data.</text>
</comment>
<sequence length="490" mass="57516">MIPLPSHQNFIQQISQIRRNNVNYDVIFIVNRKPNTKQMIGHSLILKVRSSYFQKEFQRIDECNKLDTTNCYQLKFPEYTFELFDIILEFIYGNEIDISTKDPEFILNLMKAANRFELTSMFEYLQTYIIESQSGWINENIFKLIPVVFDNEDFPQLRTSIIRLICKDTKWFISFDQFNELSEEFLTKFLQIDDLSIEEFHVWNAVLDWILSKNVNLCQKKKVTQWSDQEVNYCKVSLKPFVPFIRFFQISSFKYWDYIHEFDKVLPEGLVEEMLEYYLKGSLPTHFPLLPLRNVRKIDSDFISSRQAEIISLWIEISPRYSPDDSDENSTMDTGEHPLLISSTVDFFPTNTSSDCNNSSNSEPVDFSPIATSSDGNVATAPNDKAIITLFEQTDAFLFSFNKGDRNNMGRISSLCVWEFIHNCRECGPCFGTTDLWITPKVAHSTRFNIPYQCLENFGYHRQDSYEINLRDEPGGFQFVDYEVFQVVRV</sequence>
<dbReference type="Proteomes" id="UP000789570">
    <property type="component" value="Unassembled WGS sequence"/>
</dbReference>
<dbReference type="PANTHER" id="PTHR45774:SF3">
    <property type="entry name" value="BTB (POZ) DOMAIN-CONTAINING 2B-RELATED"/>
    <property type="match status" value="1"/>
</dbReference>
<protein>
    <submittedName>
        <fullName evidence="2">15064_t:CDS:1</fullName>
    </submittedName>
</protein>
<dbReference type="InterPro" id="IPR000210">
    <property type="entry name" value="BTB/POZ_dom"/>
</dbReference>
<dbReference type="CDD" id="cd18186">
    <property type="entry name" value="BTB_POZ_ZBTB_KLHL-like"/>
    <property type="match status" value="1"/>
</dbReference>
<dbReference type="AlphaFoldDB" id="A0A9N8YQN2"/>
<evidence type="ECO:0000313" key="2">
    <source>
        <dbReference type="EMBL" id="CAG8441002.1"/>
    </source>
</evidence>
<proteinExistence type="predicted"/>
<dbReference type="Pfam" id="PF00651">
    <property type="entry name" value="BTB"/>
    <property type="match status" value="1"/>
</dbReference>
<accession>A0A9N8YQN2</accession>